<keyword evidence="2 8" id="KW-0963">Cytoplasm</keyword>
<dbReference type="GO" id="GO:0003676">
    <property type="term" value="F:nucleic acid binding"/>
    <property type="evidence" value="ECO:0007669"/>
    <property type="project" value="InterPro"/>
</dbReference>
<dbReference type="RefSeq" id="WP_007893721.1">
    <property type="nucleotide sequence ID" value="NZ_AEUY02000005.1"/>
</dbReference>
<evidence type="ECO:0000256" key="8">
    <source>
        <dbReference type="HAMAP-Rule" id="MF_00044"/>
    </source>
</evidence>
<comment type="subunit">
    <text evidence="8">Homodimer.</text>
</comment>
<keyword evidence="7 8" id="KW-0030">Aminoacyl-tRNA synthetase</keyword>
<feature type="binding site" evidence="8">
    <location>
        <position position="477"/>
    </location>
    <ligand>
        <name>ATP</name>
        <dbReference type="ChEBI" id="CHEBI:30616"/>
    </ligand>
</feature>
<feature type="binding site" evidence="8">
    <location>
        <position position="484"/>
    </location>
    <ligand>
        <name>L-aspartate</name>
        <dbReference type="ChEBI" id="CHEBI:29991"/>
    </ligand>
</feature>
<dbReference type="Gene3D" id="2.40.50.140">
    <property type="entry name" value="Nucleic acid-binding proteins"/>
    <property type="match status" value="1"/>
</dbReference>
<keyword evidence="6 8" id="KW-0648">Protein biosynthesis</keyword>
<dbReference type="GO" id="GO:0005524">
    <property type="term" value="F:ATP binding"/>
    <property type="evidence" value="ECO:0007669"/>
    <property type="project" value="UniProtKB-UniRule"/>
</dbReference>
<dbReference type="SUPFAM" id="SSF55681">
    <property type="entry name" value="Class II aaRS and biotin synthetases"/>
    <property type="match status" value="1"/>
</dbReference>
<evidence type="ECO:0000313" key="11">
    <source>
        <dbReference type="Proteomes" id="UP000003217"/>
    </source>
</evidence>
<evidence type="ECO:0000256" key="4">
    <source>
        <dbReference type="ARBA" id="ARBA00022741"/>
    </source>
</evidence>
<feature type="binding site" evidence="8">
    <location>
        <position position="174"/>
    </location>
    <ligand>
        <name>L-aspartate</name>
        <dbReference type="ChEBI" id="CHEBI:29991"/>
    </ligand>
</feature>
<comment type="caution">
    <text evidence="10">The sequence shown here is derived from an EMBL/GenBank/DDBJ whole genome shotgun (WGS) entry which is preliminary data.</text>
</comment>
<dbReference type="GO" id="GO:0004815">
    <property type="term" value="F:aspartate-tRNA ligase activity"/>
    <property type="evidence" value="ECO:0007669"/>
    <property type="project" value="UniProtKB-UniRule"/>
</dbReference>
<feature type="binding site" evidence="8">
    <location>
        <position position="443"/>
    </location>
    <ligand>
        <name>L-aspartate</name>
        <dbReference type="ChEBI" id="CHEBI:29991"/>
    </ligand>
</feature>
<accession>G5K7G9</accession>
<proteinExistence type="inferred from homology"/>
<dbReference type="Pfam" id="PF01336">
    <property type="entry name" value="tRNA_anti-codon"/>
    <property type="match status" value="1"/>
</dbReference>
<dbReference type="HAMAP" id="MF_00044">
    <property type="entry name" value="Asp_tRNA_synth_type1"/>
    <property type="match status" value="1"/>
</dbReference>
<dbReference type="PANTHER" id="PTHR22594">
    <property type="entry name" value="ASPARTYL/LYSYL-TRNA SYNTHETASE"/>
    <property type="match status" value="1"/>
</dbReference>
<dbReference type="AlphaFoldDB" id="G5K7G9"/>
<keyword evidence="3 8" id="KW-0436">Ligase</keyword>
<dbReference type="InterPro" id="IPR047090">
    <property type="entry name" value="AspRS_core"/>
</dbReference>
<dbReference type="EMBL" id="AEUY02000005">
    <property type="protein sequence ID" value="EHI65603.1"/>
    <property type="molecule type" value="Genomic_DNA"/>
</dbReference>
<dbReference type="InterPro" id="IPR006195">
    <property type="entry name" value="aa-tRNA-synth_II"/>
</dbReference>
<dbReference type="OrthoDB" id="9802326at2"/>
<dbReference type="CDD" id="cd00777">
    <property type="entry name" value="AspRS_core"/>
    <property type="match status" value="1"/>
</dbReference>
<organism evidence="10 11">
    <name type="scientific">Streptococcus pseudoporcinus LQ 940-04</name>
    <dbReference type="NCBI Taxonomy" id="875093"/>
    <lineage>
        <taxon>Bacteria</taxon>
        <taxon>Bacillati</taxon>
        <taxon>Bacillota</taxon>
        <taxon>Bacilli</taxon>
        <taxon>Lactobacillales</taxon>
        <taxon>Streptococcaceae</taxon>
        <taxon>Streptococcus</taxon>
    </lineage>
</organism>
<dbReference type="GO" id="GO:0016740">
    <property type="term" value="F:transferase activity"/>
    <property type="evidence" value="ECO:0007669"/>
    <property type="project" value="UniProtKB-ARBA"/>
</dbReference>
<dbReference type="InterPro" id="IPR004365">
    <property type="entry name" value="NA-bd_OB_tRNA"/>
</dbReference>
<feature type="region of interest" description="Aspartate" evidence="8">
    <location>
        <begin position="198"/>
        <end position="201"/>
    </location>
</feature>
<dbReference type="GO" id="GO:0140096">
    <property type="term" value="F:catalytic activity, acting on a protein"/>
    <property type="evidence" value="ECO:0007669"/>
    <property type="project" value="UniProtKB-ARBA"/>
</dbReference>
<comment type="function">
    <text evidence="8">Catalyzes the attachment of L-aspartate to tRNA(Asp) in a two-step reaction: L-aspartate is first activated by ATP to form Asp-AMP and then transferred to the acceptor end of tRNA(Asp).</text>
</comment>
<keyword evidence="11" id="KW-1185">Reference proteome</keyword>
<dbReference type="SUPFAM" id="SSF50249">
    <property type="entry name" value="Nucleic acid-binding proteins"/>
    <property type="match status" value="1"/>
</dbReference>
<reference evidence="10 11" key="1">
    <citation type="journal article" date="2014" name="Int. J. Syst. Evol. Microbiol.">
        <title>Phylogenomics and the dynamic genome evolution of the genus Streptococcus.</title>
        <authorList>
            <consortium name="The Broad Institute Genome Sequencing Platform"/>
            <person name="Richards V.P."/>
            <person name="Palmer S.R."/>
            <person name="Pavinski Bitar P.D."/>
            <person name="Qin X."/>
            <person name="Weinstock G.M."/>
            <person name="Highlander S.K."/>
            <person name="Town C.D."/>
            <person name="Burne R.A."/>
            <person name="Stanhope M.J."/>
        </authorList>
    </citation>
    <scope>NUCLEOTIDE SEQUENCE [LARGE SCALE GENOMIC DNA]</scope>
    <source>
        <strain evidence="10 11">LQ 940-04</strain>
    </source>
</reference>
<evidence type="ECO:0000256" key="6">
    <source>
        <dbReference type="ARBA" id="ARBA00022917"/>
    </source>
</evidence>
<dbReference type="PROSITE" id="PS50862">
    <property type="entry name" value="AA_TRNA_LIGASE_II"/>
    <property type="match status" value="1"/>
</dbReference>
<dbReference type="Gene3D" id="3.30.930.10">
    <property type="entry name" value="Bira Bifunctional Protein, Domain 2"/>
    <property type="match status" value="1"/>
</dbReference>
<evidence type="ECO:0000259" key="9">
    <source>
        <dbReference type="PROSITE" id="PS50862"/>
    </source>
</evidence>
<dbReference type="PANTHER" id="PTHR22594:SF5">
    <property type="entry name" value="ASPARTATE--TRNA LIGASE, MITOCHONDRIAL"/>
    <property type="match status" value="1"/>
</dbReference>
<evidence type="ECO:0000256" key="3">
    <source>
        <dbReference type="ARBA" id="ARBA00022598"/>
    </source>
</evidence>
<dbReference type="Proteomes" id="UP000003217">
    <property type="component" value="Unassembled WGS sequence"/>
</dbReference>
<feature type="binding site" evidence="8">
    <location>
        <position position="229"/>
    </location>
    <ligand>
        <name>ATP</name>
        <dbReference type="ChEBI" id="CHEBI:30616"/>
    </ligand>
</feature>
<dbReference type="GeneID" id="58555572"/>
<feature type="binding site" evidence="8">
    <location>
        <begin position="529"/>
        <end position="532"/>
    </location>
    <ligand>
        <name>ATP</name>
        <dbReference type="ChEBI" id="CHEBI:30616"/>
    </ligand>
</feature>
<dbReference type="GO" id="GO:0006422">
    <property type="term" value="P:aspartyl-tRNA aminoacylation"/>
    <property type="evidence" value="ECO:0007669"/>
    <property type="project" value="UniProtKB-UniRule"/>
</dbReference>
<comment type="catalytic activity">
    <reaction evidence="8">
        <text>tRNA(Asp) + L-aspartate + ATP = L-aspartyl-tRNA(Asp) + AMP + diphosphate</text>
        <dbReference type="Rhea" id="RHEA:19649"/>
        <dbReference type="Rhea" id="RHEA-COMP:9660"/>
        <dbReference type="Rhea" id="RHEA-COMP:9678"/>
        <dbReference type="ChEBI" id="CHEBI:29991"/>
        <dbReference type="ChEBI" id="CHEBI:30616"/>
        <dbReference type="ChEBI" id="CHEBI:33019"/>
        <dbReference type="ChEBI" id="CHEBI:78442"/>
        <dbReference type="ChEBI" id="CHEBI:78516"/>
        <dbReference type="ChEBI" id="CHEBI:456215"/>
        <dbReference type="EC" id="6.1.1.12"/>
    </reaction>
</comment>
<dbReference type="InterPro" id="IPR002312">
    <property type="entry name" value="Asp/Asn-tRNA-synth_IIb"/>
</dbReference>
<evidence type="ECO:0000256" key="5">
    <source>
        <dbReference type="ARBA" id="ARBA00022840"/>
    </source>
</evidence>
<dbReference type="InterPro" id="IPR045864">
    <property type="entry name" value="aa-tRNA-synth_II/BPL/LPL"/>
</dbReference>
<dbReference type="GO" id="GO:0005737">
    <property type="term" value="C:cytoplasm"/>
    <property type="evidence" value="ECO:0007669"/>
    <property type="project" value="UniProtKB-SubCell"/>
</dbReference>
<evidence type="ECO:0000256" key="2">
    <source>
        <dbReference type="ARBA" id="ARBA00022490"/>
    </source>
</evidence>
<dbReference type="EC" id="6.1.1.12" evidence="8"/>
<gene>
    <name evidence="8 10" type="primary">aspS</name>
    <name evidence="10" type="ORF">STRPS_1012</name>
</gene>
<dbReference type="NCBIfam" id="TIGR00459">
    <property type="entry name" value="aspS_bact"/>
    <property type="match status" value="1"/>
</dbReference>
<dbReference type="InterPro" id="IPR004115">
    <property type="entry name" value="GAD-like_sf"/>
</dbReference>
<name>G5K7G9_9STRE</name>
<dbReference type="Pfam" id="PF02938">
    <property type="entry name" value="GAD"/>
    <property type="match status" value="1"/>
</dbReference>
<feature type="binding site" evidence="8">
    <location>
        <position position="220"/>
    </location>
    <ligand>
        <name>L-aspartate</name>
        <dbReference type="ChEBI" id="CHEBI:29991"/>
    </ligand>
</feature>
<keyword evidence="5 8" id="KW-0067">ATP-binding</keyword>
<dbReference type="InterPro" id="IPR004524">
    <property type="entry name" value="Asp-tRNA-ligase_1"/>
</dbReference>
<comment type="subcellular location">
    <subcellularLocation>
        <location evidence="8">Cytoplasm</location>
    </subcellularLocation>
</comment>
<feature type="binding site" evidence="8">
    <location>
        <begin position="220"/>
        <end position="222"/>
    </location>
    <ligand>
        <name>ATP</name>
        <dbReference type="ChEBI" id="CHEBI:30616"/>
    </ligand>
</feature>
<comment type="similarity">
    <text evidence="1 8">Belongs to the class-II aminoacyl-tRNA synthetase family. Type 1 subfamily.</text>
</comment>
<dbReference type="InterPro" id="IPR012340">
    <property type="entry name" value="NA-bd_OB-fold"/>
</dbReference>
<dbReference type="InterPro" id="IPR047089">
    <property type="entry name" value="Asp-tRNA-ligase_1_N"/>
</dbReference>
<keyword evidence="4 8" id="KW-0547">Nucleotide-binding</keyword>
<feature type="domain" description="Aminoacyl-transfer RNA synthetases class-II family profile" evidence="9">
    <location>
        <begin position="141"/>
        <end position="550"/>
    </location>
</feature>
<dbReference type="SUPFAM" id="SSF55261">
    <property type="entry name" value="GAD domain-like"/>
    <property type="match status" value="1"/>
</dbReference>
<sequence>MKRSMYAGHVRSEHIGQELTLKGWVGRRRDLGGLIFIDLRDREGIMQLVINPEDTNADVVKNAEAIRSEYVIEVQGLVQERQQANNQLATGSVELKVTALTILNTSKTTPFEIKDAVEVGDETRLRYRYLDLRRPEMLENFKLRAKVTHSIRNYLDDLDFIDVETPMLTKSTPEGARDYLVPSRVSQGHFYALPQSPQITKQLLMNAGFDRYYQIVKCFRDEDLRGDRQPEFTQVDLETSFLSEQEIQDLVEGMIAKVMKDTKGVDVKLPFPRMAYDDAMNFYGSDKPDTRFDMLLQDLTSLVKGLDFKVFSEAQAVKAIVVKDKADQFSRKDIDKLTEFAKQFGAKGLAWVKKVNDSLTGPVAKFLTEVDNDLTEALQLVDNDLILFVADELAIANNTLGALRNRLAKELDLIDNNKFNFLWVVDWPMFEWSEEENRYMSAHHPFTLPTEESALELEGDLTKVRAVAYDIVLNGYELGGGSLRINQKDMQERMFKALGFTKEDANEQFGFLLEAMDYGFPPHGGLAIGLDRFVMLLAGKDNIREVIAFPKNNKASDPMTQAPSLVSDKQLDELSLQVESHD</sequence>
<dbReference type="STRING" id="361101.GCA_900102825_01455"/>
<evidence type="ECO:0000313" key="10">
    <source>
        <dbReference type="EMBL" id="EHI65603.1"/>
    </source>
</evidence>
<comment type="caution">
    <text evidence="8">Lacks conserved residue(s) required for the propagation of feature annotation.</text>
</comment>
<protein>
    <recommendedName>
        <fullName evidence="8">Aspartate--tRNA ligase</fullName>
        <ecNumber evidence="8">6.1.1.12</ecNumber>
    </recommendedName>
    <alternativeName>
        <fullName evidence="8">Aspartyl-tRNA synthetase</fullName>
        <shortName evidence="8">AspRS</shortName>
    </alternativeName>
</protein>
<dbReference type="PRINTS" id="PR01042">
    <property type="entry name" value="TRNASYNTHASP"/>
</dbReference>
<dbReference type="CDD" id="cd04317">
    <property type="entry name" value="EcAspRS_like_N"/>
    <property type="match status" value="1"/>
</dbReference>
<evidence type="ECO:0000256" key="1">
    <source>
        <dbReference type="ARBA" id="ARBA00006303"/>
    </source>
</evidence>
<dbReference type="InterPro" id="IPR004364">
    <property type="entry name" value="Aa-tRNA-synt_II"/>
</dbReference>
<dbReference type="Gene3D" id="3.30.1360.30">
    <property type="entry name" value="GAD-like domain"/>
    <property type="match status" value="1"/>
</dbReference>
<dbReference type="Pfam" id="PF00152">
    <property type="entry name" value="tRNA-synt_2"/>
    <property type="match status" value="1"/>
</dbReference>
<dbReference type="NCBIfam" id="NF001750">
    <property type="entry name" value="PRK00476.1"/>
    <property type="match status" value="1"/>
</dbReference>
<dbReference type="InterPro" id="IPR029351">
    <property type="entry name" value="GAD_dom"/>
</dbReference>
<evidence type="ECO:0000256" key="7">
    <source>
        <dbReference type="ARBA" id="ARBA00023146"/>
    </source>
</evidence>